<gene>
    <name evidence="3" type="primary">LOC115987852</name>
</gene>
<feature type="region of interest" description="Disordered" evidence="1">
    <location>
        <begin position="484"/>
        <end position="506"/>
    </location>
</feature>
<dbReference type="SMART" id="SM00256">
    <property type="entry name" value="FBOX"/>
    <property type="match status" value="1"/>
</dbReference>
<dbReference type="PROSITE" id="PS50181">
    <property type="entry name" value="FBOX"/>
    <property type="match status" value="1"/>
</dbReference>
<dbReference type="Pfam" id="PF00646">
    <property type="entry name" value="F-box"/>
    <property type="match status" value="1"/>
</dbReference>
<dbReference type="PANTHER" id="PTHR31672">
    <property type="entry name" value="BNACNNG10540D PROTEIN"/>
    <property type="match status" value="1"/>
</dbReference>
<dbReference type="InterPro" id="IPR013187">
    <property type="entry name" value="F-box-assoc_dom_typ3"/>
</dbReference>
<dbReference type="Gene3D" id="1.20.1280.50">
    <property type="match status" value="1"/>
</dbReference>
<dbReference type="InParanoid" id="A0A7N2LCJ7"/>
<dbReference type="PANTHER" id="PTHR31672:SF13">
    <property type="entry name" value="F-BOX PROTEIN CPR30-LIKE"/>
    <property type="match status" value="1"/>
</dbReference>
<protein>
    <recommendedName>
        <fullName evidence="2">F-box domain-containing protein</fullName>
    </recommendedName>
</protein>
<dbReference type="OrthoDB" id="5314306at2759"/>
<dbReference type="KEGG" id="qlo:115987852"/>
<dbReference type="InterPro" id="IPR017451">
    <property type="entry name" value="F-box-assoc_interact_dom"/>
</dbReference>
<proteinExistence type="predicted"/>
<dbReference type="EnsemblPlants" id="QL04p019108:mrna">
    <property type="protein sequence ID" value="QL04p019108:mrna"/>
    <property type="gene ID" value="QL04p019108"/>
</dbReference>
<dbReference type="CDD" id="cd22157">
    <property type="entry name" value="F-box_AtFBW1-like"/>
    <property type="match status" value="1"/>
</dbReference>
<evidence type="ECO:0000313" key="4">
    <source>
        <dbReference type="Proteomes" id="UP000594261"/>
    </source>
</evidence>
<dbReference type="Gramene" id="QL04p019108:mrna">
    <property type="protein sequence ID" value="QL04p019108:mrna"/>
    <property type="gene ID" value="QL04p019108"/>
</dbReference>
<dbReference type="Proteomes" id="UP000594261">
    <property type="component" value="Chromosome 4"/>
</dbReference>
<dbReference type="InterPro" id="IPR001810">
    <property type="entry name" value="F-box_dom"/>
</dbReference>
<dbReference type="Pfam" id="PF08268">
    <property type="entry name" value="FBA_3"/>
    <property type="match status" value="1"/>
</dbReference>
<keyword evidence="4" id="KW-1185">Reference proteome</keyword>
<dbReference type="AlphaFoldDB" id="A0A7N2LCJ7"/>
<dbReference type="InterPro" id="IPR050796">
    <property type="entry name" value="SCF_F-box_component"/>
</dbReference>
<evidence type="ECO:0000313" key="3">
    <source>
        <dbReference type="EnsemblPlants" id="QL04p019108:mrna"/>
    </source>
</evidence>
<evidence type="ECO:0000256" key="1">
    <source>
        <dbReference type="SAM" id="MobiDB-lite"/>
    </source>
</evidence>
<feature type="domain" description="F-box" evidence="2">
    <location>
        <begin position="1"/>
        <end position="50"/>
    </location>
</feature>
<dbReference type="OMA" id="TESWSME"/>
<reference evidence="3" key="2">
    <citation type="submission" date="2021-01" db="UniProtKB">
        <authorList>
            <consortium name="EnsemblPlants"/>
        </authorList>
    </citation>
    <scope>IDENTIFICATION</scope>
</reference>
<dbReference type="EMBL" id="LRBV02000004">
    <property type="status" value="NOT_ANNOTATED_CDS"/>
    <property type="molecule type" value="Genomic_DNA"/>
</dbReference>
<sequence>MSDYLPEEVVLEILHRVPVKSLIRFRCVSKSWNSLITNPNFINSHLTQSLSLSPNSNKLIVRHCTSRPNIEHYKLFHDNNDSSFEQIQQLEFPLTTRRIHHFMLVGYVNGLFSFHEQDRFILWNPSVRKFITLPKPRISAKTHGHVSTHLALGFDPKTNDYKVVSLAFPCSSHRLPEIPMVEVYSLSQGSWRITNAGDSFPPWTSFNNYLVPEASLNGAVHFAAHHGNTLSPLVLSFDLGDEAFRVISVPNGAFSGRDDVHTSVLGGLLSLLCHDAHKDTVNKRCSIWVMKEYGVVDSWTKLFTVDLNGEIVRVLGLRKNGHILVHTNVPGDWELSSYDPVSQQVKKLGICGRQYYFCVDNYMENLVLLDKPNDVVSRRGRKRKCRVTADKERDKERVRMLQEVRCMLQKTIQHEEKFRHLQESMLHQEKILLPVQEPVQHQQETILQQDMEEMLKSGLKEADTVKSRLLVLIQQLSGQAEHTFSGAADQSSTQVKQRSSFVGQEM</sequence>
<organism evidence="3 4">
    <name type="scientific">Quercus lobata</name>
    <name type="common">Valley oak</name>
    <dbReference type="NCBI Taxonomy" id="97700"/>
    <lineage>
        <taxon>Eukaryota</taxon>
        <taxon>Viridiplantae</taxon>
        <taxon>Streptophyta</taxon>
        <taxon>Embryophyta</taxon>
        <taxon>Tracheophyta</taxon>
        <taxon>Spermatophyta</taxon>
        <taxon>Magnoliopsida</taxon>
        <taxon>eudicotyledons</taxon>
        <taxon>Gunneridae</taxon>
        <taxon>Pentapetalae</taxon>
        <taxon>rosids</taxon>
        <taxon>fabids</taxon>
        <taxon>Fagales</taxon>
        <taxon>Fagaceae</taxon>
        <taxon>Quercus</taxon>
    </lineage>
</organism>
<dbReference type="GeneID" id="115987852"/>
<reference evidence="3 4" key="1">
    <citation type="journal article" date="2016" name="G3 (Bethesda)">
        <title>First Draft Assembly and Annotation of the Genome of a California Endemic Oak Quercus lobata Nee (Fagaceae).</title>
        <authorList>
            <person name="Sork V.L."/>
            <person name="Fitz-Gibbon S.T."/>
            <person name="Puiu D."/>
            <person name="Crepeau M."/>
            <person name="Gugger P.F."/>
            <person name="Sherman R."/>
            <person name="Stevens K."/>
            <person name="Langley C.H."/>
            <person name="Pellegrini M."/>
            <person name="Salzberg S.L."/>
        </authorList>
    </citation>
    <scope>NUCLEOTIDE SEQUENCE [LARGE SCALE GENOMIC DNA]</scope>
    <source>
        <strain evidence="3 4">cv. SW786</strain>
    </source>
</reference>
<dbReference type="NCBIfam" id="TIGR01640">
    <property type="entry name" value="F_box_assoc_1"/>
    <property type="match status" value="1"/>
</dbReference>
<accession>A0A7N2LCJ7</accession>
<dbReference type="FunCoup" id="A0A7N2LCJ7">
    <property type="interactions" value="86"/>
</dbReference>
<dbReference type="SUPFAM" id="SSF81383">
    <property type="entry name" value="F-box domain"/>
    <property type="match status" value="1"/>
</dbReference>
<dbReference type="RefSeq" id="XP_030967318.1">
    <property type="nucleotide sequence ID" value="XM_031111458.1"/>
</dbReference>
<evidence type="ECO:0000259" key="2">
    <source>
        <dbReference type="PROSITE" id="PS50181"/>
    </source>
</evidence>
<name>A0A7N2LCJ7_QUELO</name>
<dbReference type="InterPro" id="IPR036047">
    <property type="entry name" value="F-box-like_dom_sf"/>
</dbReference>